<feature type="transmembrane region" description="Helical" evidence="1">
    <location>
        <begin position="39"/>
        <end position="65"/>
    </location>
</feature>
<dbReference type="AlphaFoldDB" id="A0A0S7BMB2"/>
<accession>A0A0S7BMB2</accession>
<evidence type="ECO:0008006" key="4">
    <source>
        <dbReference type="Google" id="ProtNLM"/>
    </source>
</evidence>
<reference evidence="2" key="1">
    <citation type="submission" date="2015-07" db="EMBL/GenBank/DDBJ databases">
        <title>Draft Genome Sequences of Anaerolinea thermolimosa IMO-1, Bellilinea caldifistulae GOMI-1, Leptolinea tardivitalis YMTK-2, Levilinea saccharolytica KIBI-1,Longilinea arvoryzae KOME-1, Previously Described as Members of the Anaerolineaceae (Chloroflexi).</title>
        <authorList>
            <person name="Sekiguchi Y."/>
            <person name="Ohashi A."/>
            <person name="Matsuura N."/>
            <person name="Tourlousse M.D."/>
        </authorList>
    </citation>
    <scope>NUCLEOTIDE SEQUENCE [LARGE SCALE GENOMIC DNA]</scope>
    <source>
        <strain evidence="2">KOME-1</strain>
    </source>
</reference>
<keyword evidence="3" id="KW-1185">Reference proteome</keyword>
<keyword evidence="1" id="KW-1133">Transmembrane helix</keyword>
<gene>
    <name evidence="2" type="ORF">LARV_03148</name>
</gene>
<keyword evidence="1" id="KW-0472">Membrane</keyword>
<protein>
    <recommendedName>
        <fullName evidence="4">Major facilitator superfamily (MFS) profile domain-containing protein</fullName>
    </recommendedName>
</protein>
<keyword evidence="1" id="KW-0812">Transmembrane</keyword>
<dbReference type="Proteomes" id="UP000055060">
    <property type="component" value="Unassembled WGS sequence"/>
</dbReference>
<evidence type="ECO:0000313" key="3">
    <source>
        <dbReference type="Proteomes" id="UP000055060"/>
    </source>
</evidence>
<evidence type="ECO:0000256" key="1">
    <source>
        <dbReference type="SAM" id="Phobius"/>
    </source>
</evidence>
<sequence>MASIPCLEPADIPLDIASSLTEGRLSSILLHYRCTGEKIAAFSSFALQPVCIVAASMFAILMAVANQGNAVGMELSGILVDLLGYRRTFTVIAGLNLLAPSLLPVIFRSRIQRSVTT</sequence>
<feature type="transmembrane region" description="Helical" evidence="1">
    <location>
        <begin position="85"/>
        <end position="107"/>
    </location>
</feature>
<organism evidence="2">
    <name type="scientific">Longilinea arvoryzae</name>
    <dbReference type="NCBI Taxonomy" id="360412"/>
    <lineage>
        <taxon>Bacteria</taxon>
        <taxon>Bacillati</taxon>
        <taxon>Chloroflexota</taxon>
        <taxon>Anaerolineae</taxon>
        <taxon>Anaerolineales</taxon>
        <taxon>Anaerolineaceae</taxon>
        <taxon>Longilinea</taxon>
    </lineage>
</organism>
<dbReference type="SUPFAM" id="SSF103473">
    <property type="entry name" value="MFS general substrate transporter"/>
    <property type="match status" value="1"/>
</dbReference>
<dbReference type="STRING" id="360412.LARV_03148"/>
<name>A0A0S7BMB2_9CHLR</name>
<dbReference type="EMBL" id="DF967972">
    <property type="protein sequence ID" value="GAP15362.1"/>
    <property type="molecule type" value="Genomic_DNA"/>
</dbReference>
<evidence type="ECO:0000313" key="2">
    <source>
        <dbReference type="EMBL" id="GAP15362.1"/>
    </source>
</evidence>
<dbReference type="InterPro" id="IPR036259">
    <property type="entry name" value="MFS_trans_sf"/>
</dbReference>
<proteinExistence type="predicted"/>